<evidence type="ECO:0000313" key="2">
    <source>
        <dbReference type="EMBL" id="VEL06874.1"/>
    </source>
</evidence>
<dbReference type="Proteomes" id="UP000784294">
    <property type="component" value="Unassembled WGS sequence"/>
</dbReference>
<dbReference type="EMBL" id="CAAALY010000558">
    <property type="protein sequence ID" value="VEL06874.1"/>
    <property type="molecule type" value="Genomic_DNA"/>
</dbReference>
<keyword evidence="1" id="KW-1133">Transmembrane helix</keyword>
<gene>
    <name evidence="2" type="ORF">PXEA_LOCUS314</name>
</gene>
<accession>A0A448WA54</accession>
<evidence type="ECO:0000256" key="1">
    <source>
        <dbReference type="SAM" id="Phobius"/>
    </source>
</evidence>
<sequence length="99" mass="10564">MDALRKKSPLLFVTSPKPNCTGLYPSDIGSSAQAPGGGTSPSQWSAIVGLVTAMLLLVMLLCSMLALLRRRFLTDERKSTQAGKCTSFLFQSVGALSRD</sequence>
<reference evidence="2" key="1">
    <citation type="submission" date="2018-11" db="EMBL/GenBank/DDBJ databases">
        <authorList>
            <consortium name="Pathogen Informatics"/>
        </authorList>
    </citation>
    <scope>NUCLEOTIDE SEQUENCE</scope>
</reference>
<evidence type="ECO:0000313" key="3">
    <source>
        <dbReference type="Proteomes" id="UP000784294"/>
    </source>
</evidence>
<keyword evidence="3" id="KW-1185">Reference proteome</keyword>
<dbReference type="AlphaFoldDB" id="A0A448WA54"/>
<keyword evidence="1" id="KW-0812">Transmembrane</keyword>
<keyword evidence="1" id="KW-0472">Membrane</keyword>
<protein>
    <submittedName>
        <fullName evidence="2">Uncharacterized protein</fullName>
    </submittedName>
</protein>
<organism evidence="2 3">
    <name type="scientific">Protopolystoma xenopodis</name>
    <dbReference type="NCBI Taxonomy" id="117903"/>
    <lineage>
        <taxon>Eukaryota</taxon>
        <taxon>Metazoa</taxon>
        <taxon>Spiralia</taxon>
        <taxon>Lophotrochozoa</taxon>
        <taxon>Platyhelminthes</taxon>
        <taxon>Monogenea</taxon>
        <taxon>Polyopisthocotylea</taxon>
        <taxon>Polystomatidea</taxon>
        <taxon>Polystomatidae</taxon>
        <taxon>Protopolystoma</taxon>
    </lineage>
</organism>
<comment type="caution">
    <text evidence="2">The sequence shown here is derived from an EMBL/GenBank/DDBJ whole genome shotgun (WGS) entry which is preliminary data.</text>
</comment>
<feature type="transmembrane region" description="Helical" evidence="1">
    <location>
        <begin position="44"/>
        <end position="68"/>
    </location>
</feature>
<name>A0A448WA54_9PLAT</name>
<proteinExistence type="predicted"/>